<protein>
    <submittedName>
        <fullName evidence="1">Uncharacterized protein</fullName>
    </submittedName>
</protein>
<accession>A0A364NHI0</accession>
<proteinExistence type="predicted"/>
<dbReference type="Proteomes" id="UP000249619">
    <property type="component" value="Unassembled WGS sequence"/>
</dbReference>
<evidence type="ECO:0000313" key="1">
    <source>
        <dbReference type="EMBL" id="RAR16553.1"/>
    </source>
</evidence>
<sequence>MNGTLNIPSSFEKVSVVEDGTGPPPPPPCQKPVTYVPRSRHPTVVHQLTAGRDYQDIGFFCDDTYPMYGQSVPRLQVKFEDAHSDIRRFRLEAHEIASSVDGRPNRDISGTIITGGVSLTDREWYGSALDDFDASDSSILAARGWMPDCNIERGGEWSACRILEFAGIPTDHIPRLNPGVIGHQRD</sequence>
<reference evidence="2" key="1">
    <citation type="submission" date="2018-05" db="EMBL/GenBank/DDBJ databases">
        <title>Draft genome sequence of Stemphylium lycopersici strain CIDEFI 213.</title>
        <authorList>
            <person name="Medina R."/>
            <person name="Franco M.E.E."/>
            <person name="Lucentini C.G."/>
            <person name="Saparrat M.C.N."/>
            <person name="Balatti P.A."/>
        </authorList>
    </citation>
    <scope>NUCLEOTIDE SEQUENCE [LARGE SCALE GENOMIC DNA]</scope>
    <source>
        <strain evidence="2">CIDEFI 213</strain>
    </source>
</reference>
<gene>
    <name evidence="1" type="ORF">DDE83_000118</name>
</gene>
<keyword evidence="2" id="KW-1185">Reference proteome</keyword>
<dbReference type="EMBL" id="QGDH01000002">
    <property type="protein sequence ID" value="RAR16553.1"/>
    <property type="molecule type" value="Genomic_DNA"/>
</dbReference>
<evidence type="ECO:0000313" key="2">
    <source>
        <dbReference type="Proteomes" id="UP000249619"/>
    </source>
</evidence>
<dbReference type="AlphaFoldDB" id="A0A364NHI0"/>
<name>A0A364NHI0_STELY</name>
<comment type="caution">
    <text evidence="1">The sequence shown here is derived from an EMBL/GenBank/DDBJ whole genome shotgun (WGS) entry which is preliminary data.</text>
</comment>
<organism evidence="1 2">
    <name type="scientific">Stemphylium lycopersici</name>
    <name type="common">Tomato gray leaf spot disease fungus</name>
    <name type="synonym">Thyrospora lycopersici</name>
    <dbReference type="NCBI Taxonomy" id="183478"/>
    <lineage>
        <taxon>Eukaryota</taxon>
        <taxon>Fungi</taxon>
        <taxon>Dikarya</taxon>
        <taxon>Ascomycota</taxon>
        <taxon>Pezizomycotina</taxon>
        <taxon>Dothideomycetes</taxon>
        <taxon>Pleosporomycetidae</taxon>
        <taxon>Pleosporales</taxon>
        <taxon>Pleosporineae</taxon>
        <taxon>Pleosporaceae</taxon>
        <taxon>Stemphylium</taxon>
    </lineage>
</organism>